<dbReference type="EMBL" id="AP014685">
    <property type="protein sequence ID" value="BAR62417.1"/>
    <property type="molecule type" value="Genomic_DNA"/>
</dbReference>
<name>A0A0E4BX82_9BRAD</name>
<evidence type="ECO:0000313" key="1">
    <source>
        <dbReference type="EMBL" id="BAR62417.1"/>
    </source>
</evidence>
<protein>
    <submittedName>
        <fullName evidence="1">Uncharacterized protein</fullName>
    </submittedName>
</protein>
<evidence type="ECO:0000313" key="2">
    <source>
        <dbReference type="Proteomes" id="UP000063308"/>
    </source>
</evidence>
<proteinExistence type="predicted"/>
<dbReference type="AlphaFoldDB" id="A0A0E4BX82"/>
<dbReference type="Proteomes" id="UP000063308">
    <property type="component" value="Chromosome"/>
</dbReference>
<organism evidence="1 2">
    <name type="scientific">Bradyrhizobium diazoefficiens</name>
    <dbReference type="NCBI Taxonomy" id="1355477"/>
    <lineage>
        <taxon>Bacteria</taxon>
        <taxon>Pseudomonadati</taxon>
        <taxon>Pseudomonadota</taxon>
        <taxon>Alphaproteobacteria</taxon>
        <taxon>Hyphomicrobiales</taxon>
        <taxon>Nitrobacteraceae</taxon>
        <taxon>Bradyrhizobium</taxon>
    </lineage>
</organism>
<sequence>MRHHRSNRLPNICGVTATFRERFHVFFAPYTTFIAGAGINRRTAQRMA</sequence>
<reference evidence="1 2" key="1">
    <citation type="submission" date="2014-11" db="EMBL/GenBank/DDBJ databases">
        <title>Symbiosis island explosion on the genome of extra-slow-growing strains of soybean bradyrhizobia with massive insertion sequences.</title>
        <authorList>
            <person name="Iida T."/>
            <person name="Minamisawa K."/>
        </authorList>
    </citation>
    <scope>NUCLEOTIDE SEQUENCE [LARGE SCALE GENOMIC DNA]</scope>
    <source>
        <strain evidence="1 2">NK6</strain>
    </source>
</reference>
<accession>A0A0E4BX82</accession>
<gene>
    <name evidence="1" type="ORF">NK6_9278</name>
</gene>